<dbReference type="EMBL" id="CAFBQW010000340">
    <property type="protein sequence ID" value="CAB5069384.1"/>
    <property type="molecule type" value="Genomic_DNA"/>
</dbReference>
<dbReference type="Pfam" id="PF04794">
    <property type="entry name" value="YdjC"/>
    <property type="match status" value="1"/>
</dbReference>
<dbReference type="PANTHER" id="PTHR31609:SF1">
    <property type="entry name" value="CARBOHYDRATE DEACETYLASE"/>
    <property type="match status" value="1"/>
</dbReference>
<dbReference type="Gene3D" id="3.20.20.370">
    <property type="entry name" value="Glycoside hydrolase/deacetylase"/>
    <property type="match status" value="1"/>
</dbReference>
<proteinExistence type="predicted"/>
<dbReference type="AlphaFoldDB" id="A0A6J6PQ80"/>
<evidence type="ECO:0000313" key="6">
    <source>
        <dbReference type="EMBL" id="CAB4700967.1"/>
    </source>
</evidence>
<evidence type="ECO:0000256" key="4">
    <source>
        <dbReference type="ARBA" id="ARBA00022842"/>
    </source>
</evidence>
<dbReference type="PANTHER" id="PTHR31609">
    <property type="entry name" value="YDJC DEACETYLASE FAMILY MEMBER"/>
    <property type="match status" value="1"/>
</dbReference>
<evidence type="ECO:0000313" key="7">
    <source>
        <dbReference type="EMBL" id="CAB4987583.1"/>
    </source>
</evidence>
<dbReference type="InterPro" id="IPR006879">
    <property type="entry name" value="YdjC-like"/>
</dbReference>
<accession>A0A6J6PQ80</accession>
<dbReference type="GO" id="GO:0046872">
    <property type="term" value="F:metal ion binding"/>
    <property type="evidence" value="ECO:0007669"/>
    <property type="project" value="UniProtKB-KW"/>
</dbReference>
<reference evidence="6" key="1">
    <citation type="submission" date="2020-05" db="EMBL/GenBank/DDBJ databases">
        <authorList>
            <person name="Chiriac C."/>
            <person name="Salcher M."/>
            <person name="Ghai R."/>
            <person name="Kavagutti S V."/>
        </authorList>
    </citation>
    <scope>NUCLEOTIDE SEQUENCE</scope>
</reference>
<evidence type="ECO:0000256" key="3">
    <source>
        <dbReference type="ARBA" id="ARBA00022801"/>
    </source>
</evidence>
<evidence type="ECO:0000313" key="8">
    <source>
        <dbReference type="EMBL" id="CAB5069384.1"/>
    </source>
</evidence>
<protein>
    <submittedName>
        <fullName evidence="6">Unannotated protein</fullName>
    </submittedName>
</protein>
<dbReference type="InterPro" id="IPR011330">
    <property type="entry name" value="Glyco_hydro/deAcase_b/a-brl"/>
</dbReference>
<keyword evidence="2" id="KW-0479">Metal-binding</keyword>
<evidence type="ECO:0000256" key="1">
    <source>
        <dbReference type="ARBA" id="ARBA00001946"/>
    </source>
</evidence>
<keyword evidence="3" id="KW-0378">Hydrolase</keyword>
<gene>
    <name evidence="6" type="ORF">UFOPK2582_00940</name>
    <name evidence="7" type="ORF">UFOPK3914_01415</name>
    <name evidence="8" type="ORF">UFOPK4354_02043</name>
</gene>
<evidence type="ECO:0000256" key="2">
    <source>
        <dbReference type="ARBA" id="ARBA00022723"/>
    </source>
</evidence>
<evidence type="ECO:0000256" key="5">
    <source>
        <dbReference type="ARBA" id="ARBA00023277"/>
    </source>
</evidence>
<keyword evidence="4" id="KW-0460">Magnesium</keyword>
<dbReference type="GO" id="GO:0005975">
    <property type="term" value="P:carbohydrate metabolic process"/>
    <property type="evidence" value="ECO:0007669"/>
    <property type="project" value="InterPro"/>
</dbReference>
<dbReference type="SUPFAM" id="SSF88713">
    <property type="entry name" value="Glycoside hydrolase/deacetylase"/>
    <property type="match status" value="1"/>
</dbReference>
<dbReference type="GO" id="GO:0019213">
    <property type="term" value="F:deacetylase activity"/>
    <property type="evidence" value="ECO:0007669"/>
    <property type="project" value="TreeGrafter"/>
</dbReference>
<keyword evidence="5" id="KW-0119">Carbohydrate metabolism</keyword>
<dbReference type="GO" id="GO:0016787">
    <property type="term" value="F:hydrolase activity"/>
    <property type="evidence" value="ECO:0007669"/>
    <property type="project" value="UniProtKB-KW"/>
</dbReference>
<organism evidence="6">
    <name type="scientific">freshwater metagenome</name>
    <dbReference type="NCBI Taxonomy" id="449393"/>
    <lineage>
        <taxon>unclassified sequences</taxon>
        <taxon>metagenomes</taxon>
        <taxon>ecological metagenomes</taxon>
    </lineage>
</organism>
<dbReference type="EMBL" id="CAEZXS010000102">
    <property type="protein sequence ID" value="CAB4700967.1"/>
    <property type="molecule type" value="Genomic_DNA"/>
</dbReference>
<comment type="cofactor">
    <cofactor evidence="1">
        <name>Mg(2+)</name>
        <dbReference type="ChEBI" id="CHEBI:18420"/>
    </cofactor>
</comment>
<dbReference type="EMBL" id="CAFBOG010000144">
    <property type="protein sequence ID" value="CAB4987583.1"/>
    <property type="molecule type" value="Genomic_DNA"/>
</dbReference>
<sequence length="270" mass="28732">MTLLIINADDYGLTEATSRAILECHEHGVLTSTSVLVPAPAFATTVGLLEGYPKLGVGVHLALVGEDPPVLTAAEVPSLVDNHGRFPISWKQFAASAAKGRINPEDVDRELTAQIRAVQAEGIALTHLDSHQHLHEWPTLWPIIQRLAAVAGVKAVRTTRSSGLGPMSILGRLAAARAKRAGLLTTQSFAGFSHSGSLTEPELLKLIDSISSSSQSVEIGCHPGAVNDPDRARYDWSYHWAEEAAGLLSKTVSERIASAGLQLGTFGDLR</sequence>
<name>A0A6J6PQ80_9ZZZZ</name>